<keyword evidence="7 10" id="KW-0518">Myosin</keyword>
<dbReference type="SUPFAM" id="SSF52540">
    <property type="entry name" value="P-loop containing nucleoside triphosphate hydrolases"/>
    <property type="match status" value="4"/>
</dbReference>
<gene>
    <name evidence="16" type="ORF">SSX86_019760</name>
</gene>
<dbReference type="PANTHER" id="PTHR13140:SF835">
    <property type="entry name" value="MYOSIN-6-LIKE ISOFORM X1"/>
    <property type="match status" value="1"/>
</dbReference>
<keyword evidence="3 10" id="KW-0547">Nucleotide-binding</keyword>
<evidence type="ECO:0000256" key="2">
    <source>
        <dbReference type="ARBA" id="ARBA00022737"/>
    </source>
</evidence>
<dbReference type="Gene3D" id="1.20.5.190">
    <property type="match status" value="6"/>
</dbReference>
<evidence type="ECO:0000256" key="4">
    <source>
        <dbReference type="ARBA" id="ARBA00022840"/>
    </source>
</evidence>
<dbReference type="SMART" id="SM01132">
    <property type="entry name" value="DIL"/>
    <property type="match status" value="2"/>
</dbReference>
<dbReference type="Pfam" id="PF00612">
    <property type="entry name" value="IQ"/>
    <property type="match status" value="8"/>
</dbReference>
<feature type="region of interest" description="Actin-binding" evidence="10">
    <location>
        <begin position="1768"/>
        <end position="1790"/>
    </location>
</feature>
<dbReference type="Pfam" id="PF02736">
    <property type="entry name" value="Myosin_N"/>
    <property type="match status" value="1"/>
</dbReference>
<feature type="domain" description="Myosin motor" evidence="14">
    <location>
        <begin position="1471"/>
        <end position="1887"/>
    </location>
</feature>
<evidence type="ECO:0000259" key="13">
    <source>
        <dbReference type="PROSITE" id="PS51126"/>
    </source>
</evidence>
<evidence type="ECO:0000256" key="7">
    <source>
        <dbReference type="ARBA" id="ARBA00023123"/>
    </source>
</evidence>
<comment type="similarity">
    <text evidence="1">Belongs to the TRAFAC class myosin-kinesin ATPase superfamily. Myosin family. Plant myosin class XI subfamily.</text>
</comment>
<feature type="region of interest" description="Actin-binding" evidence="10">
    <location>
        <begin position="615"/>
        <end position="637"/>
    </location>
</feature>
<feature type="binding site" evidence="10">
    <location>
        <begin position="157"/>
        <end position="164"/>
    </location>
    <ligand>
        <name>ATP</name>
        <dbReference type="ChEBI" id="CHEBI:30616"/>
    </ligand>
</feature>
<feature type="domain" description="Dilute" evidence="13">
    <location>
        <begin position="1142"/>
        <end position="1417"/>
    </location>
</feature>
<keyword evidence="5" id="KW-0112">Calmodulin-binding</keyword>
<dbReference type="Pfam" id="PF00063">
    <property type="entry name" value="Myosin_head"/>
    <property type="match status" value="2"/>
</dbReference>
<proteinExistence type="inferred from homology"/>
<evidence type="ECO:0000256" key="6">
    <source>
        <dbReference type="ARBA" id="ARBA00023054"/>
    </source>
</evidence>
<dbReference type="Gene3D" id="3.40.850.10">
    <property type="entry name" value="Kinesin motor domain"/>
    <property type="match status" value="2"/>
</dbReference>
<dbReference type="SMART" id="SM00015">
    <property type="entry name" value="IQ"/>
    <property type="match status" value="10"/>
</dbReference>
<organism evidence="16 17">
    <name type="scientific">Deinandra increscens subsp. villosa</name>
    <dbReference type="NCBI Taxonomy" id="3103831"/>
    <lineage>
        <taxon>Eukaryota</taxon>
        <taxon>Viridiplantae</taxon>
        <taxon>Streptophyta</taxon>
        <taxon>Embryophyta</taxon>
        <taxon>Tracheophyta</taxon>
        <taxon>Spermatophyta</taxon>
        <taxon>Magnoliopsida</taxon>
        <taxon>eudicotyledons</taxon>
        <taxon>Gunneridae</taxon>
        <taxon>Pentapetalae</taxon>
        <taxon>asterids</taxon>
        <taxon>campanulids</taxon>
        <taxon>Asterales</taxon>
        <taxon>Asteraceae</taxon>
        <taxon>Asteroideae</taxon>
        <taxon>Heliantheae alliance</taxon>
        <taxon>Madieae</taxon>
        <taxon>Madiinae</taxon>
        <taxon>Deinandra</taxon>
    </lineage>
</organism>
<dbReference type="FunFam" id="1.20.120.720:FF:000011">
    <property type="entry name" value="Myosin 2"/>
    <property type="match status" value="1"/>
</dbReference>
<accession>A0AAP0D0F7</accession>
<feature type="domain" description="Myosin N-terminal SH3-like" evidence="15">
    <location>
        <begin position="9"/>
        <end position="58"/>
    </location>
</feature>
<feature type="domain" description="Dilute" evidence="13">
    <location>
        <begin position="2295"/>
        <end position="2570"/>
    </location>
</feature>
<dbReference type="GO" id="GO:0005516">
    <property type="term" value="F:calmodulin binding"/>
    <property type="evidence" value="ECO:0007669"/>
    <property type="project" value="UniProtKB-KW"/>
</dbReference>
<dbReference type="PROSITE" id="PS51844">
    <property type="entry name" value="SH3_LIKE"/>
    <property type="match status" value="1"/>
</dbReference>
<evidence type="ECO:0000256" key="12">
    <source>
        <dbReference type="SAM" id="MobiDB-lite"/>
    </source>
</evidence>
<dbReference type="GO" id="GO:0051015">
    <property type="term" value="F:actin filament binding"/>
    <property type="evidence" value="ECO:0007669"/>
    <property type="project" value="TreeGrafter"/>
</dbReference>
<dbReference type="Gene3D" id="3.30.70.1590">
    <property type="match status" value="2"/>
</dbReference>
<dbReference type="GO" id="GO:0016459">
    <property type="term" value="C:myosin complex"/>
    <property type="evidence" value="ECO:0007669"/>
    <property type="project" value="UniProtKB-KW"/>
</dbReference>
<dbReference type="CDD" id="cd01384">
    <property type="entry name" value="MYSc_Myo11"/>
    <property type="match status" value="1"/>
</dbReference>
<evidence type="ECO:0000259" key="14">
    <source>
        <dbReference type="PROSITE" id="PS51456"/>
    </source>
</evidence>
<dbReference type="GO" id="GO:0005524">
    <property type="term" value="F:ATP binding"/>
    <property type="evidence" value="ECO:0007669"/>
    <property type="project" value="UniProtKB-UniRule"/>
</dbReference>
<name>A0AAP0D0F7_9ASTR</name>
<keyword evidence="2" id="KW-0677">Repeat</keyword>
<dbReference type="GO" id="GO:0007015">
    <property type="term" value="P:actin filament organization"/>
    <property type="evidence" value="ECO:0007669"/>
    <property type="project" value="TreeGrafter"/>
</dbReference>
<evidence type="ECO:0000259" key="15">
    <source>
        <dbReference type="PROSITE" id="PS51844"/>
    </source>
</evidence>
<protein>
    <submittedName>
        <fullName evidence="16">Uncharacterized protein</fullName>
    </submittedName>
</protein>
<dbReference type="InterPro" id="IPR036961">
    <property type="entry name" value="Kinesin_motor_dom_sf"/>
</dbReference>
<dbReference type="PROSITE" id="PS51126">
    <property type="entry name" value="DILUTE"/>
    <property type="match status" value="2"/>
</dbReference>
<dbReference type="GO" id="GO:0016020">
    <property type="term" value="C:membrane"/>
    <property type="evidence" value="ECO:0007669"/>
    <property type="project" value="TreeGrafter"/>
</dbReference>
<keyword evidence="17" id="KW-1185">Reference proteome</keyword>
<dbReference type="InterPro" id="IPR027417">
    <property type="entry name" value="P-loop_NTPase"/>
</dbReference>
<dbReference type="InterPro" id="IPR002710">
    <property type="entry name" value="Dilute_dom"/>
</dbReference>
<dbReference type="EMBL" id="JBCNJP010000019">
    <property type="protein sequence ID" value="KAK9062573.1"/>
    <property type="molecule type" value="Genomic_DNA"/>
</dbReference>
<feature type="region of interest" description="Disordered" evidence="12">
    <location>
        <begin position="2209"/>
        <end position="2234"/>
    </location>
</feature>
<feature type="coiled-coil region" evidence="11">
    <location>
        <begin position="879"/>
        <end position="1048"/>
    </location>
</feature>
<evidence type="ECO:0000256" key="1">
    <source>
        <dbReference type="ARBA" id="ARBA00008049"/>
    </source>
</evidence>
<dbReference type="InterPro" id="IPR036018">
    <property type="entry name" value="MYSc_Myo11"/>
</dbReference>
<dbReference type="PROSITE" id="PS51456">
    <property type="entry name" value="MYOSIN_MOTOR"/>
    <property type="match status" value="2"/>
</dbReference>
<dbReference type="GO" id="GO:0000146">
    <property type="term" value="F:microfilament motor activity"/>
    <property type="evidence" value="ECO:0007669"/>
    <property type="project" value="TreeGrafter"/>
</dbReference>
<dbReference type="Gene3D" id="1.20.120.720">
    <property type="entry name" value="Myosin VI head, motor domain, U50 subdomain"/>
    <property type="match status" value="2"/>
</dbReference>
<feature type="coiled-coil region" evidence="11">
    <location>
        <begin position="2032"/>
        <end position="2201"/>
    </location>
</feature>
<dbReference type="SMART" id="SM00242">
    <property type="entry name" value="MYSc"/>
    <property type="match status" value="2"/>
</dbReference>
<dbReference type="Pfam" id="PF01843">
    <property type="entry name" value="DIL"/>
    <property type="match status" value="2"/>
</dbReference>
<dbReference type="PROSITE" id="PS50096">
    <property type="entry name" value="IQ"/>
    <property type="match status" value="10"/>
</dbReference>
<dbReference type="FunFam" id="1.10.10.820:FF:000001">
    <property type="entry name" value="Myosin heavy chain"/>
    <property type="match status" value="1"/>
</dbReference>
<evidence type="ECO:0000256" key="3">
    <source>
        <dbReference type="ARBA" id="ARBA00022741"/>
    </source>
</evidence>
<dbReference type="FunFam" id="1.20.58.530:FF:000002">
    <property type="entry name" value="Class V myosin"/>
    <property type="match status" value="2"/>
</dbReference>
<keyword evidence="4 10" id="KW-0067">ATP-binding</keyword>
<evidence type="ECO:0000313" key="16">
    <source>
        <dbReference type="EMBL" id="KAK9062573.1"/>
    </source>
</evidence>
<dbReference type="InterPro" id="IPR001609">
    <property type="entry name" value="Myosin_head_motor_dom-like"/>
</dbReference>
<comment type="caution">
    <text evidence="16">The sequence shown here is derived from an EMBL/GenBank/DDBJ whole genome shotgun (WGS) entry which is preliminary data.</text>
</comment>
<dbReference type="InterPro" id="IPR004009">
    <property type="entry name" value="SH3_Myosin"/>
</dbReference>
<feature type="region of interest" description="Disordered" evidence="12">
    <location>
        <begin position="1056"/>
        <end position="1081"/>
    </location>
</feature>
<feature type="domain" description="Myosin motor" evidence="14">
    <location>
        <begin position="63"/>
        <end position="734"/>
    </location>
</feature>
<dbReference type="Proteomes" id="UP001408789">
    <property type="component" value="Unassembled WGS sequence"/>
</dbReference>
<evidence type="ECO:0000256" key="8">
    <source>
        <dbReference type="ARBA" id="ARBA00023175"/>
    </source>
</evidence>
<evidence type="ECO:0000256" key="9">
    <source>
        <dbReference type="ARBA" id="ARBA00023203"/>
    </source>
</evidence>
<dbReference type="FunFam" id="1.20.5.190:FF:000001">
    <property type="entry name" value="unconventional myosin-Va"/>
    <property type="match status" value="4"/>
</dbReference>
<dbReference type="PRINTS" id="PR00193">
    <property type="entry name" value="MYOSINHEAVY"/>
</dbReference>
<dbReference type="PANTHER" id="PTHR13140">
    <property type="entry name" value="MYOSIN"/>
    <property type="match status" value="1"/>
</dbReference>
<dbReference type="Gene3D" id="1.20.58.530">
    <property type="match status" value="2"/>
</dbReference>
<comment type="caution">
    <text evidence="10">Lacks conserved residue(s) required for the propagation of feature annotation.</text>
</comment>
<evidence type="ECO:0000313" key="17">
    <source>
        <dbReference type="Proteomes" id="UP001408789"/>
    </source>
</evidence>
<dbReference type="GO" id="GO:0005737">
    <property type="term" value="C:cytoplasm"/>
    <property type="evidence" value="ECO:0007669"/>
    <property type="project" value="TreeGrafter"/>
</dbReference>
<evidence type="ECO:0000256" key="10">
    <source>
        <dbReference type="PROSITE-ProRule" id="PRU00782"/>
    </source>
</evidence>
<sequence length="2626" mass="302367">MQAVATNIIVGSQVWVEDPEIAWIDGDVLEIKGADIKVKLTSGKEVVTTSAHVYPKDPEAPSGGVDDMTKLAYLHEPGVLENLKSRYNMDEIYTYTGNILIAVNPFKRIPHLYDKHMMGQYKGAALGELSPHPYAIADASYRHMVNEGISQSILVSGESGAGKTESTKNLMQYLAYMGGRPGAQGQRSVEQQVLESNPVLEAFGNAKTVRNNNSSRFGKFVEIQFNEMGKISGAAIRTYLLERSRVCQLSDPERNYHCFYMICAAPAEVSKKYKLGKPQTFHYLNQTNCYELNGVDECKEYHATKKAMDVVGISSDEQEAIFRIVAAILHLGNIEFVKDNEPDSSKPKDDQSRFHLKTAAELFMCDEEALQDSFCKRVIVTRDESIKKSLDPVAAALNRDALAKIVYTRLFDWIVGRINESIGQDPQSKSLIGVLDIYGFESFKTNSFEQFCINLTNEKLQQHFNQHVFKMEQEEYTKEQIDWSYIEFVDNQDILDLIEKKPGGVLAILDESCMFPRATHETFAEKLFQSFKDHKRFSKPKLSNSAFTIDHYAGEVTYQTEFFLDKNKDYVVAEQQALLCASKCSFVSNLFPPQQEESSKASKFSSIGSRFKQQLQQLLETLSHTEPHYIRCVKPNNLLKPSIFENQNILQQLRCGGVMEAIRISMAGFPTRKSFKEFIARYKIFAPDDVKKSDDDIKTSKMLLEKANLKGYQIGKTKIFLRAGQMAELDARRSEVLGRSASKIQRKFLTYSEQKKFNSLKLSSIQMQSMCRGHLGRRHYERRKREAASLRIQKDGRMFLKRKAFKDLSFSAIKIQNGMRGMAARNEYRYKRRETAAVIIQRQCRQYLARHRYCKLKKATISTQSFWRAKMARKELKNLRMISKSKDALEEAKSKLEKEVEELTWRLKLEKRIRHDLEEAKNQENAKWESVLKEMQDQSEQTKEQFHKEREAAKKELEEARTNNDVSSKEIVDKLTAENEKLKDMVSSLEQKIEETEKKYEESNKLSEERLKQANDAESKMHEMKTAMQRLQEKINDMETEEQILRQQVMMTGSASKRRFSFSSKGPENGHLEPQGGASMKRFDSSLRQSAIDKQRENVDMLIKASTEDLGFSNGKPVVTYVIYKSLLHWKVFEAERTNVFDRLITVFGSAIQKEEDNKHMAYWLSATSTLLFLLQKSLSSSSGKPPQPTSIFGRMAQSFRKSPSYSNLEIVRQVDGKYPALLFKQQLTAYVEKIYGLVRDNLKKELSPHISSCIQAAQSKGNTPPSMFWQHIIESLNGMLKTLEEYHVPTVLDQKIFAQVFSYINVQLFNSLLVRHECCSFSNGEYLKAGLAELELWCSHATEEYSDSSWDELKHTRQAVGFLVIHQKSKITYDDLIKDLCPILNVQQIYKLCLHYKDDIYQTPSVTPKVLSSLKDNTEGLQDSDNSFLLEDDPCIPFSVDDLINFLNEKDFAEMKPTCSLVEHPDFKFIEAIFRIVAAILHLGNIEFVKDNEPDSSKPKDDQSRFHLKTAAELFMCDEEALQDSFCKRVIVTRDESIKKSLDPVAAALNRDALAKIVYTRLFDWIVGRINESIGQDPQSKSLIGVLDIYGFESFKTNSFEQFCINLTNEKLQQHFNQHVFKMEQEEYTKEQIDWSYIEFVDNQDILDLIEKKPGGVLAILDESCMFPRATHETFAEKLFQSFKDHKRFSKPKLSNSAFTIDHYAGEVTYQTEFFLDKNKDYVVAEQQALLCASKCSFVSNLFPPQQEESSKASKFSSIGSRFKQQLQQLLETLSHTEPHYIRCVKPNNLLKPSIFENQNILQQLRCGGVMEAIRISMAGFPTRKSFKEFIARYKIFAPDDVKKSDDDIKTSKMLLEKANLKGYQIGKTKIFLRAGQMAELDARRSEVLGRSASKIQRKFLTYSEQKKFNSLKLSSIQMQSMCRGHLGRRHYERRKREAASLRIQKDGRMFLKRKAFKDLSFSAIKIQNGMRGMAARNEYRYKRRETAAVIIQRQCRQYLARHRYCKLKKATISTQSFWRAKMARKELKNLRMISKSKDALEEAKSKLEKEVEELTWRLKLEKRIRHDLEEAKNQENAKWESVLKEMQDQSEQTKEQFHKEREAAKKELEEARTNNDVSSKEIVDKLTAENEKLKDMVSSLEQKIEETEKKYEESNKLSEERLKQANDAESKMHEMKTAMQRLQEKINDMETEEQILRQQVMMTGSASKRRFSFSSKGPENGHLEPQGGASMKRFDSSLRQSAIDKQRENVDMLIKASTEDLGFSNGKPVVTYVIYKSLLHWKVFEAERTNVFDRLITVFGSAIQKEEDNKHMAYWLSATSTLLFLLQKSLSSSSGKPPQPTSIFGRMAQSFRKSPSYSNLEIVRQVDGKYPALLFKQQLTAYVEKIYGLVRDNLKKELSPHISSCIQAAQSKGNTPPSMFWQHIIESLNGMLKTLEEYHVPTVLDQKIFAQVFSYINVQLFNSLLVRHECCSFSNGEYLKAGLAELELWCSHATEEYSDSSWDELKHTRQAVGFLVIHQKSKITYDDLIKDLCPILNVQQIYKLCLHYKDDIYQTPSVTPKVLSSLKDNTEGLQDSDNSFLLEDDPCIPFSVDDLINFLNEKDFAEMKPTCSLVEHPDFKFIVE</sequence>
<evidence type="ECO:0000256" key="11">
    <source>
        <dbReference type="SAM" id="Coils"/>
    </source>
</evidence>
<dbReference type="GO" id="GO:0030048">
    <property type="term" value="P:actin filament-based movement"/>
    <property type="evidence" value="ECO:0007669"/>
    <property type="project" value="UniProtKB-ARBA"/>
</dbReference>
<keyword evidence="9 10" id="KW-0009">Actin-binding</keyword>
<dbReference type="InterPro" id="IPR000048">
    <property type="entry name" value="IQ_motif_EF-hand-BS"/>
</dbReference>
<evidence type="ECO:0000256" key="5">
    <source>
        <dbReference type="ARBA" id="ARBA00022860"/>
    </source>
</evidence>
<keyword evidence="8 10" id="KW-0505">Motor protein</keyword>
<keyword evidence="6 11" id="KW-0175">Coiled coil</keyword>
<reference evidence="16 17" key="1">
    <citation type="submission" date="2024-04" db="EMBL/GenBank/DDBJ databases">
        <title>The reference genome of an endangered Asteraceae, Deinandra increscens subsp. villosa, native to the Central Coast of California.</title>
        <authorList>
            <person name="Guilliams M."/>
            <person name="Hasenstab-Lehman K."/>
            <person name="Meyer R."/>
            <person name="Mcevoy S."/>
        </authorList>
    </citation>
    <scope>NUCLEOTIDE SEQUENCE [LARGE SCALE GENOMIC DNA]</scope>
    <source>
        <tissue evidence="16">Leaf</tissue>
    </source>
</reference>
<dbReference type="Gene3D" id="1.10.10.820">
    <property type="match status" value="1"/>
</dbReference>